<keyword evidence="2 3" id="KW-0175">Coiled coil</keyword>
<organism evidence="5 6">
    <name type="scientific">Paucibacter sediminis</name>
    <dbReference type="NCBI Taxonomy" id="3019553"/>
    <lineage>
        <taxon>Bacteria</taxon>
        <taxon>Pseudomonadati</taxon>
        <taxon>Pseudomonadota</taxon>
        <taxon>Betaproteobacteria</taxon>
        <taxon>Burkholderiales</taxon>
        <taxon>Sphaerotilaceae</taxon>
        <taxon>Roseateles</taxon>
    </lineage>
</organism>
<sequence length="429" mass="46247">MSAHLHSLPPASGAAMDRPLPRRKYQRPLRWGGAALGLLGLGALLFTSLPRGLSVPAAELSLSTVAEGEFLDELSLRAQVVPAHQVLLDATEGGRVDAVLVRDGEMLKAGALLYRLSNPQREQEVLQRSAEVAQQLANLSGQRTGLANARALQRRDLSNLAHEAERANTDLKRQQELAAQGFVSAAVLEDARLKQALQQRLLEQAREDGAAEMRTREQAIGELERAVRGLSEGLALVRQAAAGLSARAPRDGQLSGFALQVGGSVKPGDRLGRIDDIASFKLVGNVDEFYLNRLQTGLRASLDIASKTWPLTVTQRLPQVKEGRFGVEMEFTQGLPPGLQAGQSLDARIRLGQPSRARLIADGAFYADSGGAWVYVLNAKGSQAERRNVRLGRRAAGRIEVLDGLAPGERVVVSKVRQYGDAALLNLQN</sequence>
<evidence type="ECO:0000259" key="4">
    <source>
        <dbReference type="Pfam" id="PF25967"/>
    </source>
</evidence>
<evidence type="ECO:0000256" key="1">
    <source>
        <dbReference type="ARBA" id="ARBA00004196"/>
    </source>
</evidence>
<evidence type="ECO:0000313" key="5">
    <source>
        <dbReference type="EMBL" id="WIT12702.1"/>
    </source>
</evidence>
<dbReference type="PRINTS" id="PR01490">
    <property type="entry name" value="RTXTOXIND"/>
</dbReference>
<keyword evidence="6" id="KW-1185">Reference proteome</keyword>
<proteinExistence type="predicted"/>
<evidence type="ECO:0000256" key="2">
    <source>
        <dbReference type="ARBA" id="ARBA00023054"/>
    </source>
</evidence>
<dbReference type="Pfam" id="PF25967">
    <property type="entry name" value="RND-MFP_C"/>
    <property type="match status" value="1"/>
</dbReference>
<dbReference type="Gene3D" id="1.10.287.470">
    <property type="entry name" value="Helix hairpin bin"/>
    <property type="match status" value="1"/>
</dbReference>
<dbReference type="InterPro" id="IPR058627">
    <property type="entry name" value="MdtA-like_C"/>
</dbReference>
<dbReference type="RefSeq" id="WP_285233803.1">
    <property type="nucleotide sequence ID" value="NZ_CP116346.1"/>
</dbReference>
<reference evidence="5" key="1">
    <citation type="submission" date="2023-01" db="EMBL/GenBank/DDBJ databases">
        <title>Whole genome sequence of Paucibacter sp. S2-9 isolated from pond sediment.</title>
        <authorList>
            <person name="Jung J.Y."/>
        </authorList>
    </citation>
    <scope>NUCLEOTIDE SEQUENCE</scope>
    <source>
        <strain evidence="5">S2-9</strain>
    </source>
</reference>
<dbReference type="KEGG" id="pais:PFX98_03560"/>
<comment type="subcellular location">
    <subcellularLocation>
        <location evidence="1">Cell envelope</location>
    </subcellularLocation>
</comment>
<evidence type="ECO:0000256" key="3">
    <source>
        <dbReference type="SAM" id="Coils"/>
    </source>
</evidence>
<dbReference type="Gene3D" id="2.40.420.20">
    <property type="match status" value="1"/>
</dbReference>
<dbReference type="EMBL" id="CP116346">
    <property type="protein sequence ID" value="WIT12702.1"/>
    <property type="molecule type" value="Genomic_DNA"/>
</dbReference>
<dbReference type="AlphaFoldDB" id="A0AA95NCU9"/>
<dbReference type="Gene3D" id="2.40.50.100">
    <property type="match status" value="1"/>
</dbReference>
<dbReference type="InterPro" id="IPR050465">
    <property type="entry name" value="UPF0194_transport"/>
</dbReference>
<dbReference type="GO" id="GO:0030313">
    <property type="term" value="C:cell envelope"/>
    <property type="evidence" value="ECO:0007669"/>
    <property type="project" value="UniProtKB-SubCell"/>
</dbReference>
<dbReference type="PANTHER" id="PTHR32347">
    <property type="entry name" value="EFFLUX SYSTEM COMPONENT YKNX-RELATED"/>
    <property type="match status" value="1"/>
</dbReference>
<dbReference type="PANTHER" id="PTHR32347:SF23">
    <property type="entry name" value="BLL5650 PROTEIN"/>
    <property type="match status" value="1"/>
</dbReference>
<dbReference type="Proteomes" id="UP001177769">
    <property type="component" value="Chromosome"/>
</dbReference>
<accession>A0AA95NCU9</accession>
<gene>
    <name evidence="5" type="ORF">PFX98_03560</name>
</gene>
<evidence type="ECO:0000313" key="6">
    <source>
        <dbReference type="Proteomes" id="UP001177769"/>
    </source>
</evidence>
<feature type="domain" description="Multidrug resistance protein MdtA-like C-terminal permuted SH3" evidence="4">
    <location>
        <begin position="369"/>
        <end position="416"/>
    </location>
</feature>
<feature type="coiled-coil region" evidence="3">
    <location>
        <begin position="154"/>
        <end position="208"/>
    </location>
</feature>
<name>A0AA95NCU9_9BURK</name>
<dbReference type="Gene3D" id="2.40.30.170">
    <property type="match status" value="1"/>
</dbReference>
<protein>
    <submittedName>
        <fullName evidence="5">Efflux transporter periplasmic adaptor subunit</fullName>
    </submittedName>
</protein>